<organism evidence="2 3">
    <name type="scientific">Lasiosphaeria miniovina</name>
    <dbReference type="NCBI Taxonomy" id="1954250"/>
    <lineage>
        <taxon>Eukaryota</taxon>
        <taxon>Fungi</taxon>
        <taxon>Dikarya</taxon>
        <taxon>Ascomycota</taxon>
        <taxon>Pezizomycotina</taxon>
        <taxon>Sordariomycetes</taxon>
        <taxon>Sordariomycetidae</taxon>
        <taxon>Sordariales</taxon>
        <taxon>Lasiosphaeriaceae</taxon>
        <taxon>Lasiosphaeria</taxon>
    </lineage>
</organism>
<name>A0AA40AWD8_9PEZI</name>
<dbReference type="AlphaFoldDB" id="A0AA40AWD8"/>
<evidence type="ECO:0000256" key="1">
    <source>
        <dbReference type="SAM" id="SignalP"/>
    </source>
</evidence>
<feature type="signal peptide" evidence="1">
    <location>
        <begin position="1"/>
        <end position="22"/>
    </location>
</feature>
<feature type="chain" id="PRO_5041339663" description="Secreted protein" evidence="1">
    <location>
        <begin position="23"/>
        <end position="73"/>
    </location>
</feature>
<reference evidence="2" key="1">
    <citation type="submission" date="2023-06" db="EMBL/GenBank/DDBJ databases">
        <title>Genome-scale phylogeny and comparative genomics of the fungal order Sordariales.</title>
        <authorList>
            <consortium name="Lawrence Berkeley National Laboratory"/>
            <person name="Hensen N."/>
            <person name="Bonometti L."/>
            <person name="Westerberg I."/>
            <person name="Brannstrom I.O."/>
            <person name="Guillou S."/>
            <person name="Cros-Aarteil S."/>
            <person name="Calhoun S."/>
            <person name="Haridas S."/>
            <person name="Kuo A."/>
            <person name="Mondo S."/>
            <person name="Pangilinan J."/>
            <person name="Riley R."/>
            <person name="LaButti K."/>
            <person name="Andreopoulos B."/>
            <person name="Lipzen A."/>
            <person name="Chen C."/>
            <person name="Yanf M."/>
            <person name="Daum C."/>
            <person name="Ng V."/>
            <person name="Clum A."/>
            <person name="Steindorff A."/>
            <person name="Ohm R."/>
            <person name="Martin F."/>
            <person name="Silar P."/>
            <person name="Natvig D."/>
            <person name="Lalanne C."/>
            <person name="Gautier V."/>
            <person name="Ament-velasquez S.L."/>
            <person name="Kruys A."/>
            <person name="Hutchinson M.I."/>
            <person name="Powell A.J."/>
            <person name="Barry K."/>
            <person name="Miller A.N."/>
            <person name="Grigoriev I.V."/>
            <person name="Debuchy R."/>
            <person name="Gladieux P."/>
            <person name="Thoren M.H."/>
            <person name="Johannesson H."/>
        </authorList>
    </citation>
    <scope>NUCLEOTIDE SEQUENCE</scope>
    <source>
        <strain evidence="2">SMH2392-1A</strain>
    </source>
</reference>
<sequence length="73" mass="8751">MPRLRNSCALFWLLWWYPSLLTSVLFSWDIFNITLSLAAEENVRKARMPLHHQHNSRLAHIIAYPNQRPSQHR</sequence>
<evidence type="ECO:0008006" key="4">
    <source>
        <dbReference type="Google" id="ProtNLM"/>
    </source>
</evidence>
<dbReference type="RefSeq" id="XP_060299118.1">
    <property type="nucleotide sequence ID" value="XM_060441769.1"/>
</dbReference>
<dbReference type="EMBL" id="JAUIRO010000003">
    <property type="protein sequence ID" value="KAK0723194.1"/>
    <property type="molecule type" value="Genomic_DNA"/>
</dbReference>
<evidence type="ECO:0000313" key="2">
    <source>
        <dbReference type="EMBL" id="KAK0723194.1"/>
    </source>
</evidence>
<comment type="caution">
    <text evidence="2">The sequence shown here is derived from an EMBL/GenBank/DDBJ whole genome shotgun (WGS) entry which is preliminary data.</text>
</comment>
<dbReference type="GeneID" id="85325039"/>
<keyword evidence="3" id="KW-1185">Reference proteome</keyword>
<accession>A0AA40AWD8</accession>
<gene>
    <name evidence="2" type="ORF">B0T26DRAFT_705722</name>
</gene>
<dbReference type="Proteomes" id="UP001172101">
    <property type="component" value="Unassembled WGS sequence"/>
</dbReference>
<keyword evidence="1" id="KW-0732">Signal</keyword>
<protein>
    <recommendedName>
        <fullName evidence="4">Secreted protein</fullName>
    </recommendedName>
</protein>
<evidence type="ECO:0000313" key="3">
    <source>
        <dbReference type="Proteomes" id="UP001172101"/>
    </source>
</evidence>
<proteinExistence type="predicted"/>